<accession>A0AAJ0HDW9</accession>
<comment type="caution">
    <text evidence="4">The sequence shown here is derived from an EMBL/GenBank/DDBJ whole genome shotgun (WGS) entry which is preliminary data.</text>
</comment>
<feature type="repeat" description="ANK" evidence="3">
    <location>
        <begin position="598"/>
        <end position="630"/>
    </location>
</feature>
<feature type="repeat" description="ANK" evidence="3">
    <location>
        <begin position="269"/>
        <end position="301"/>
    </location>
</feature>
<dbReference type="Proteomes" id="UP001275084">
    <property type="component" value="Unassembled WGS sequence"/>
</dbReference>
<dbReference type="SUPFAM" id="SSF48403">
    <property type="entry name" value="Ankyrin repeat"/>
    <property type="match status" value="2"/>
</dbReference>
<dbReference type="PROSITE" id="PS50297">
    <property type="entry name" value="ANK_REP_REGION"/>
    <property type="match status" value="7"/>
</dbReference>
<feature type="repeat" description="ANK" evidence="3">
    <location>
        <begin position="631"/>
        <end position="663"/>
    </location>
</feature>
<dbReference type="SMART" id="SM00248">
    <property type="entry name" value="ANK"/>
    <property type="match status" value="10"/>
</dbReference>
<protein>
    <submittedName>
        <fullName evidence="4">Ankyrin repeat-containing domain protein</fullName>
    </submittedName>
</protein>
<reference evidence="4" key="1">
    <citation type="journal article" date="2023" name="Mol. Phylogenet. Evol.">
        <title>Genome-scale phylogeny and comparative genomics of the fungal order Sordariales.</title>
        <authorList>
            <person name="Hensen N."/>
            <person name="Bonometti L."/>
            <person name="Westerberg I."/>
            <person name="Brannstrom I.O."/>
            <person name="Guillou S."/>
            <person name="Cros-Aarteil S."/>
            <person name="Calhoun S."/>
            <person name="Haridas S."/>
            <person name="Kuo A."/>
            <person name="Mondo S."/>
            <person name="Pangilinan J."/>
            <person name="Riley R."/>
            <person name="LaButti K."/>
            <person name="Andreopoulos B."/>
            <person name="Lipzen A."/>
            <person name="Chen C."/>
            <person name="Yan M."/>
            <person name="Daum C."/>
            <person name="Ng V."/>
            <person name="Clum A."/>
            <person name="Steindorff A."/>
            <person name="Ohm R.A."/>
            <person name="Martin F."/>
            <person name="Silar P."/>
            <person name="Natvig D.O."/>
            <person name="Lalanne C."/>
            <person name="Gautier V."/>
            <person name="Ament-Velasquez S.L."/>
            <person name="Kruys A."/>
            <person name="Hutchinson M.I."/>
            <person name="Powell A.J."/>
            <person name="Barry K."/>
            <person name="Miller A.N."/>
            <person name="Grigoriev I.V."/>
            <person name="Debuchy R."/>
            <person name="Gladieux P."/>
            <person name="Hiltunen Thoren M."/>
            <person name="Johannesson H."/>
        </authorList>
    </citation>
    <scope>NUCLEOTIDE SEQUENCE</scope>
    <source>
        <strain evidence="4">CBS 955.72</strain>
    </source>
</reference>
<dbReference type="PANTHER" id="PTHR24198">
    <property type="entry name" value="ANKYRIN REPEAT AND PROTEIN KINASE DOMAIN-CONTAINING PROTEIN"/>
    <property type="match status" value="1"/>
</dbReference>
<reference evidence="4" key="2">
    <citation type="submission" date="2023-06" db="EMBL/GenBank/DDBJ databases">
        <authorList>
            <consortium name="Lawrence Berkeley National Laboratory"/>
            <person name="Haridas S."/>
            <person name="Hensen N."/>
            <person name="Bonometti L."/>
            <person name="Westerberg I."/>
            <person name="Brannstrom I.O."/>
            <person name="Guillou S."/>
            <person name="Cros-Aarteil S."/>
            <person name="Calhoun S."/>
            <person name="Kuo A."/>
            <person name="Mondo S."/>
            <person name="Pangilinan J."/>
            <person name="Riley R."/>
            <person name="Labutti K."/>
            <person name="Andreopoulos B."/>
            <person name="Lipzen A."/>
            <person name="Chen C."/>
            <person name="Yanf M."/>
            <person name="Daum C."/>
            <person name="Ng V."/>
            <person name="Clum A."/>
            <person name="Steindorff A."/>
            <person name="Ohm R."/>
            <person name="Martin F."/>
            <person name="Silar P."/>
            <person name="Natvig D."/>
            <person name="Lalanne C."/>
            <person name="Gautier V."/>
            <person name="Ament-Velasquez S.L."/>
            <person name="Kruys A."/>
            <person name="Hutchinson M.I."/>
            <person name="Powell A.J."/>
            <person name="Barry K."/>
            <person name="Miller A.N."/>
            <person name="Grigoriev I.V."/>
            <person name="Debuchy R."/>
            <person name="Gladieux P."/>
            <person name="Thoren M.H."/>
            <person name="Johannesson H."/>
        </authorList>
    </citation>
    <scope>NUCLEOTIDE SEQUENCE</scope>
    <source>
        <strain evidence="4">CBS 955.72</strain>
    </source>
</reference>
<feature type="repeat" description="ANK" evidence="3">
    <location>
        <begin position="495"/>
        <end position="527"/>
    </location>
</feature>
<evidence type="ECO:0000313" key="5">
    <source>
        <dbReference type="Proteomes" id="UP001275084"/>
    </source>
</evidence>
<dbReference type="PRINTS" id="PR01415">
    <property type="entry name" value="ANKYRIN"/>
</dbReference>
<dbReference type="PROSITE" id="PS50088">
    <property type="entry name" value="ANK_REPEAT"/>
    <property type="match status" value="7"/>
</dbReference>
<dbReference type="InterPro" id="IPR036770">
    <property type="entry name" value="Ankyrin_rpt-contain_sf"/>
</dbReference>
<dbReference type="Gene3D" id="1.25.40.20">
    <property type="entry name" value="Ankyrin repeat-containing domain"/>
    <property type="match status" value="3"/>
</dbReference>
<sequence length="723" mass="78129">MADPLSIITAIITLGKTLQDVSTLLSDFSNAPRKIVEIRRDCEFTKSVLENITQQIESNVLPPLLIDGDRNETSAGLNLANLLQDNVEQLALDIDALLAEIEKMRPSSPSAKSKLGRLLADGAVAWKTSYLEGMQQSILTKRNQLLLVESSLQSRIHTMTSQAAHHNARDGMAVLGDIFNIFNPRSAIVRRISVASDSPPNYQVRASLLRAVKEDRKCDVAILLDKTHPDFPSGDKDELYPIHIASKNGYLSIIDLLLSSGARVDRYAHGKTPLMFALEHNHAVAALALVRRGADISKVDSRGQSALAIAARKNLCGVVQQLLSYGADPNACDLTGRTPLMEAVCREGRDIQPHGTHVICALLRPNRDGVVADPTLGTLKALTTPLHEAAARGLIEDLRILATAVKPGSRSVLDASHRSPLWFAAKNTHPDAVKLLLPLTGADSVNDRSLDRLNPTALFAMASPSTATPPLPEKVLAGMSLLLTAGANPNARNTPGQTLLHRAAWVGDVALAALLLRHGADPCAADNKGLQPLHFAAAQGHQEAVAQLLGCDGVDIDCLDGEGVTPLIMAAENGHDFLVRWLVERKPRGADWRRREVWGCDAFHIACAGGHLMVAMYLLAKGADVNGQNKKGNTALHVAAREGMMEVVRFLLRMGADKGLKSDKPLSHMEVAGTAVEVARAAREKVDAKFETGHAERIALLIEGWKPERRREMACEVRFTGGW</sequence>
<gene>
    <name evidence="4" type="ORF">B0T25DRAFT_232481</name>
</gene>
<evidence type="ECO:0000313" key="4">
    <source>
        <dbReference type="EMBL" id="KAK3349007.1"/>
    </source>
</evidence>
<keyword evidence="2 3" id="KW-0040">ANK repeat</keyword>
<proteinExistence type="predicted"/>
<evidence type="ECO:0000256" key="3">
    <source>
        <dbReference type="PROSITE-ProRule" id="PRU00023"/>
    </source>
</evidence>
<dbReference type="AlphaFoldDB" id="A0AAJ0HDW9"/>
<dbReference type="PANTHER" id="PTHR24198:SF165">
    <property type="entry name" value="ANKYRIN REPEAT-CONTAINING PROTEIN-RELATED"/>
    <property type="match status" value="1"/>
</dbReference>
<evidence type="ECO:0000256" key="2">
    <source>
        <dbReference type="ARBA" id="ARBA00023043"/>
    </source>
</evidence>
<feature type="repeat" description="ANK" evidence="3">
    <location>
        <begin position="237"/>
        <end position="269"/>
    </location>
</feature>
<dbReference type="EMBL" id="JAUIQD010000005">
    <property type="protein sequence ID" value="KAK3349007.1"/>
    <property type="molecule type" value="Genomic_DNA"/>
</dbReference>
<keyword evidence="1" id="KW-0677">Repeat</keyword>
<feature type="repeat" description="ANK" evidence="3">
    <location>
        <begin position="528"/>
        <end position="561"/>
    </location>
</feature>
<keyword evidence="5" id="KW-1185">Reference proteome</keyword>
<name>A0AAJ0HDW9_9PEZI</name>
<dbReference type="Pfam" id="PF00023">
    <property type="entry name" value="Ank"/>
    <property type="match status" value="2"/>
</dbReference>
<dbReference type="InterPro" id="IPR002110">
    <property type="entry name" value="Ankyrin_rpt"/>
</dbReference>
<feature type="repeat" description="ANK" evidence="3">
    <location>
        <begin position="302"/>
        <end position="334"/>
    </location>
</feature>
<organism evidence="4 5">
    <name type="scientific">Lasiosphaeria hispida</name>
    <dbReference type="NCBI Taxonomy" id="260671"/>
    <lineage>
        <taxon>Eukaryota</taxon>
        <taxon>Fungi</taxon>
        <taxon>Dikarya</taxon>
        <taxon>Ascomycota</taxon>
        <taxon>Pezizomycotina</taxon>
        <taxon>Sordariomycetes</taxon>
        <taxon>Sordariomycetidae</taxon>
        <taxon>Sordariales</taxon>
        <taxon>Lasiosphaeriaceae</taxon>
        <taxon>Lasiosphaeria</taxon>
    </lineage>
</organism>
<dbReference type="Pfam" id="PF12796">
    <property type="entry name" value="Ank_2"/>
    <property type="match status" value="3"/>
</dbReference>
<evidence type="ECO:0000256" key="1">
    <source>
        <dbReference type="ARBA" id="ARBA00022737"/>
    </source>
</evidence>